<proteinExistence type="predicted"/>
<feature type="domain" description="Nudix hydrolase" evidence="2">
    <location>
        <begin position="4"/>
        <end position="134"/>
    </location>
</feature>
<keyword evidence="1" id="KW-0378">Hydrolase</keyword>
<protein>
    <submittedName>
        <fullName evidence="3">NUDIX domain-containing protein</fullName>
    </submittedName>
</protein>
<keyword evidence="4" id="KW-1185">Reference proteome</keyword>
<name>A0ABU7G435_9ALTE</name>
<dbReference type="PANTHER" id="PTHR21340">
    <property type="entry name" value="DIADENOSINE 5,5-P1,P4-TETRAPHOSPHATE PYROPHOSPHOHYDROLASE MUTT"/>
    <property type="match status" value="1"/>
</dbReference>
<dbReference type="InterPro" id="IPR051325">
    <property type="entry name" value="Nudix_hydrolase_domain"/>
</dbReference>
<dbReference type="CDD" id="cd04664">
    <property type="entry name" value="NUDIX_DHNTPase_like"/>
    <property type="match status" value="1"/>
</dbReference>
<evidence type="ECO:0000313" key="4">
    <source>
        <dbReference type="Proteomes" id="UP001310248"/>
    </source>
</evidence>
<accession>A0ABU7G435</accession>
<dbReference type="Proteomes" id="UP001310248">
    <property type="component" value="Unassembled WGS sequence"/>
</dbReference>
<evidence type="ECO:0000259" key="2">
    <source>
        <dbReference type="PROSITE" id="PS51462"/>
    </source>
</evidence>
<dbReference type="PANTHER" id="PTHR21340:SF0">
    <property type="entry name" value="BIS(5'-NUCLEOSYL)-TETRAPHOSPHATASE [ASYMMETRICAL]"/>
    <property type="match status" value="1"/>
</dbReference>
<sequence>MIPLSTSIVAGVALSQINGETKMLLMKRSKGNYWCHVAGHIEGEEKAWQAIIREFKEETQIEVCQLYNGQILEQFFEANVNVIQIIPVFAVLCPPEQTVVLNHEHTEYRWCSLQEACDLVPFPNQREVYQQVWQSFVLNKPHPLFEVDIGSLN</sequence>
<dbReference type="Gene3D" id="3.90.79.10">
    <property type="entry name" value="Nucleoside Triphosphate Pyrophosphohydrolase"/>
    <property type="match status" value="1"/>
</dbReference>
<dbReference type="InterPro" id="IPR015797">
    <property type="entry name" value="NUDIX_hydrolase-like_dom_sf"/>
</dbReference>
<dbReference type="InterPro" id="IPR000086">
    <property type="entry name" value="NUDIX_hydrolase_dom"/>
</dbReference>
<comment type="caution">
    <text evidence="3">The sequence shown here is derived from an EMBL/GenBank/DDBJ whole genome shotgun (WGS) entry which is preliminary data.</text>
</comment>
<dbReference type="EMBL" id="JAYDYW010000006">
    <property type="protein sequence ID" value="MEE1673759.1"/>
    <property type="molecule type" value="Genomic_DNA"/>
</dbReference>
<dbReference type="RefSeq" id="WP_329775006.1">
    <property type="nucleotide sequence ID" value="NZ_JAYDYW010000006.1"/>
</dbReference>
<evidence type="ECO:0000256" key="1">
    <source>
        <dbReference type="ARBA" id="ARBA00022801"/>
    </source>
</evidence>
<dbReference type="PROSITE" id="PS51462">
    <property type="entry name" value="NUDIX"/>
    <property type="match status" value="1"/>
</dbReference>
<gene>
    <name evidence="3" type="ORF">SNR37_003186</name>
</gene>
<reference evidence="4" key="1">
    <citation type="submission" date="2023-07" db="EMBL/GenBank/DDBJ databases">
        <title>Draft genome sequence of Agarivorans aestuarii strain ZMCS4, a CAZymes producing bacteria isolated from the marine brown algae Clodostephus spongiosus.</title>
        <authorList>
            <person name="Lorente B."/>
            <person name="Cabral C."/>
            <person name="Frias J."/>
            <person name="Faria J."/>
            <person name="Toubarro D."/>
        </authorList>
    </citation>
    <scope>NUCLEOTIDE SEQUENCE [LARGE SCALE GENOMIC DNA]</scope>
    <source>
        <strain evidence="4">ZMCS4</strain>
    </source>
</reference>
<evidence type="ECO:0000313" key="3">
    <source>
        <dbReference type="EMBL" id="MEE1673759.1"/>
    </source>
</evidence>
<dbReference type="Pfam" id="PF00293">
    <property type="entry name" value="NUDIX"/>
    <property type="match status" value="1"/>
</dbReference>
<organism evidence="3 4">
    <name type="scientific">Agarivorans aestuarii</name>
    <dbReference type="NCBI Taxonomy" id="1563703"/>
    <lineage>
        <taxon>Bacteria</taxon>
        <taxon>Pseudomonadati</taxon>
        <taxon>Pseudomonadota</taxon>
        <taxon>Gammaproteobacteria</taxon>
        <taxon>Alteromonadales</taxon>
        <taxon>Alteromonadaceae</taxon>
        <taxon>Agarivorans</taxon>
    </lineage>
</organism>
<dbReference type="SUPFAM" id="SSF55811">
    <property type="entry name" value="Nudix"/>
    <property type="match status" value="1"/>
</dbReference>